<evidence type="ECO:0000313" key="2">
    <source>
        <dbReference type="Proteomes" id="UP001392437"/>
    </source>
</evidence>
<dbReference type="Gene3D" id="1.50.10.20">
    <property type="match status" value="1"/>
</dbReference>
<dbReference type="PANTHER" id="PTHR47791">
    <property type="entry name" value="MEIOTICALLY UP-REGULATED GENE 191 PROTEIN"/>
    <property type="match status" value="1"/>
</dbReference>
<proteinExistence type="predicted"/>
<dbReference type="GO" id="GO:0005975">
    <property type="term" value="P:carbohydrate metabolic process"/>
    <property type="evidence" value="ECO:0007669"/>
    <property type="project" value="InterPro"/>
</dbReference>
<evidence type="ECO:0008006" key="3">
    <source>
        <dbReference type="Google" id="ProtNLM"/>
    </source>
</evidence>
<gene>
    <name evidence="1" type="ORF">PG999_001809</name>
</gene>
<comment type="caution">
    <text evidence="1">The sequence shown here is derived from an EMBL/GenBank/DDBJ whole genome shotgun (WGS) entry which is preliminary data.</text>
</comment>
<keyword evidence="2" id="KW-1185">Reference proteome</keyword>
<sequence length="332" mass="37445">MNKFYNDSSGRWNDSASWWYSAISLHNILDYMELTGSRDYLAQAQNTIDKQRAPIDWWPQGGGDFRADSTDDTAWWALALLRMYELTRNSTYLDIAKEDETYIWDYWMSSTCNGGLIWSIRDLTYKNAISNELYLELTGALHNLIPGDTYYLNQSKFQWDWFKSSGMINSQWLINDGLLEPQKNNPTVCPNNNDKTWTYNQGVVLGGLVELHKATGDQSYLNTACKIADAVINDATLTQGGILTEPCSPKESCSDNGWSFKGIFMNRLAKLNKALGGSRYSDYIRTNEQSMYSNANNGSDFYGGVWQGSYDGSDLGKQNSAVFLLVATLGLS</sequence>
<dbReference type="Pfam" id="PF03663">
    <property type="entry name" value="Glyco_hydro_76"/>
    <property type="match status" value="1"/>
</dbReference>
<dbReference type="InterPro" id="IPR005198">
    <property type="entry name" value="Glyco_hydro_76"/>
</dbReference>
<dbReference type="EMBL" id="JAQQWP010000002">
    <property type="protein sequence ID" value="KAK8129429.1"/>
    <property type="molecule type" value="Genomic_DNA"/>
</dbReference>
<dbReference type="InterPro" id="IPR008928">
    <property type="entry name" value="6-hairpin_glycosidase_sf"/>
</dbReference>
<organism evidence="1 2">
    <name type="scientific">Apiospora kogelbergensis</name>
    <dbReference type="NCBI Taxonomy" id="1337665"/>
    <lineage>
        <taxon>Eukaryota</taxon>
        <taxon>Fungi</taxon>
        <taxon>Dikarya</taxon>
        <taxon>Ascomycota</taxon>
        <taxon>Pezizomycotina</taxon>
        <taxon>Sordariomycetes</taxon>
        <taxon>Xylariomycetidae</taxon>
        <taxon>Amphisphaeriales</taxon>
        <taxon>Apiosporaceae</taxon>
        <taxon>Apiospora</taxon>
    </lineage>
</organism>
<accession>A0AAW0R6G0</accession>
<evidence type="ECO:0000313" key="1">
    <source>
        <dbReference type="EMBL" id="KAK8129429.1"/>
    </source>
</evidence>
<reference evidence="1 2" key="1">
    <citation type="submission" date="2023-01" db="EMBL/GenBank/DDBJ databases">
        <title>Analysis of 21 Apiospora genomes using comparative genomics revels a genus with tremendous synthesis potential of carbohydrate active enzymes and secondary metabolites.</title>
        <authorList>
            <person name="Sorensen T."/>
        </authorList>
    </citation>
    <scope>NUCLEOTIDE SEQUENCE [LARGE SCALE GENOMIC DNA]</scope>
    <source>
        <strain evidence="1 2">CBS 117206</strain>
    </source>
</reference>
<protein>
    <recommendedName>
        <fullName evidence="3">Glycosyl hydrolase family 76</fullName>
    </recommendedName>
</protein>
<dbReference type="AlphaFoldDB" id="A0AAW0R6G0"/>
<dbReference type="Proteomes" id="UP001392437">
    <property type="component" value="Unassembled WGS sequence"/>
</dbReference>
<name>A0AAW0R6G0_9PEZI</name>
<dbReference type="InterPro" id="IPR053169">
    <property type="entry name" value="MUG_Protein"/>
</dbReference>
<dbReference type="SUPFAM" id="SSF48208">
    <property type="entry name" value="Six-hairpin glycosidases"/>
    <property type="match status" value="1"/>
</dbReference>
<dbReference type="PANTHER" id="PTHR47791:SF3">
    <property type="entry name" value="MEIOTICALLY UP-REGULATED GENE 191 PROTEIN"/>
    <property type="match status" value="1"/>
</dbReference>